<dbReference type="AlphaFoldDB" id="A0A8J1XGS2"/>
<reference evidence="7" key="1">
    <citation type="submission" date="2022-03" db="EMBL/GenBank/DDBJ databases">
        <authorList>
            <person name="Martin C."/>
        </authorList>
    </citation>
    <scope>NUCLEOTIDE SEQUENCE</scope>
</reference>
<dbReference type="Proteomes" id="UP000749559">
    <property type="component" value="Unassembled WGS sequence"/>
</dbReference>
<evidence type="ECO:0000313" key="7">
    <source>
        <dbReference type="EMBL" id="CAH1783575.1"/>
    </source>
</evidence>
<dbReference type="InterPro" id="IPR023398">
    <property type="entry name" value="TIF_eIF4e-like"/>
</dbReference>
<keyword evidence="5 6" id="KW-0648">Protein biosynthesis</keyword>
<keyword evidence="2 6" id="KW-0396">Initiation factor</keyword>
<sequence length="216" mass="24880">FDMMATTLEEIQSVENRDPGSPKLTRDAVSDVEEHEASGVPLNTLWTFWLDKSVRGTTAAEYESMLRKIYTVKTVQGFWRVYNNIPDVAELNTRYSYHLMREHRRPVWEDEKNCKGGNWRLKCHKQDTSTVWKELLLACIGEQLSDFTAEGDEVGGLSVSIRERDDVVQIWNQRSDLAEKATIVEKVKTLLPNIEFSAIFYKAFTTHEAFEGAKKL</sequence>
<gene>
    <name evidence="7" type="ORF">OFUS_LOCUS9903</name>
</gene>
<name>A0A8J1XGS2_OWEFU</name>
<feature type="non-terminal residue" evidence="7">
    <location>
        <position position="216"/>
    </location>
</feature>
<protein>
    <submittedName>
        <fullName evidence="7">Uncharacterized protein</fullName>
    </submittedName>
</protein>
<dbReference type="OrthoDB" id="17977at2759"/>
<keyword evidence="3" id="KW-0810">Translation regulation</keyword>
<evidence type="ECO:0000313" key="8">
    <source>
        <dbReference type="Proteomes" id="UP000749559"/>
    </source>
</evidence>
<proteinExistence type="inferred from homology"/>
<dbReference type="Gene3D" id="3.30.760.10">
    <property type="entry name" value="RNA Cap, Translation Initiation Factor Eif4e"/>
    <property type="match status" value="1"/>
</dbReference>
<dbReference type="GO" id="GO:0000340">
    <property type="term" value="F:RNA 7-methylguanosine cap binding"/>
    <property type="evidence" value="ECO:0007669"/>
    <property type="project" value="TreeGrafter"/>
</dbReference>
<dbReference type="EMBL" id="CAIIXF020000005">
    <property type="protein sequence ID" value="CAH1783575.1"/>
    <property type="molecule type" value="Genomic_DNA"/>
</dbReference>
<dbReference type="Pfam" id="PF01652">
    <property type="entry name" value="IF4E"/>
    <property type="match status" value="1"/>
</dbReference>
<comment type="caution">
    <text evidence="7">The sequence shown here is derived from an EMBL/GenBank/DDBJ whole genome shotgun (WGS) entry which is preliminary data.</text>
</comment>
<accession>A0A8J1XGS2</accession>
<evidence type="ECO:0000256" key="1">
    <source>
        <dbReference type="ARBA" id="ARBA00009860"/>
    </source>
</evidence>
<evidence type="ECO:0000256" key="5">
    <source>
        <dbReference type="ARBA" id="ARBA00022917"/>
    </source>
</evidence>
<comment type="similarity">
    <text evidence="1 6">Belongs to the eukaryotic initiation factor 4E family.</text>
</comment>
<organism evidence="7 8">
    <name type="scientific">Owenia fusiformis</name>
    <name type="common">Polychaete worm</name>
    <dbReference type="NCBI Taxonomy" id="6347"/>
    <lineage>
        <taxon>Eukaryota</taxon>
        <taxon>Metazoa</taxon>
        <taxon>Spiralia</taxon>
        <taxon>Lophotrochozoa</taxon>
        <taxon>Annelida</taxon>
        <taxon>Polychaeta</taxon>
        <taxon>Sedentaria</taxon>
        <taxon>Canalipalpata</taxon>
        <taxon>Sabellida</taxon>
        <taxon>Oweniida</taxon>
        <taxon>Oweniidae</taxon>
        <taxon>Owenia</taxon>
    </lineage>
</organism>
<dbReference type="InterPro" id="IPR001040">
    <property type="entry name" value="TIF_eIF_4E"/>
</dbReference>
<dbReference type="PANTHER" id="PTHR11960">
    <property type="entry name" value="EUKARYOTIC TRANSLATION INITIATION FACTOR 4E RELATED"/>
    <property type="match status" value="1"/>
</dbReference>
<dbReference type="FunFam" id="3.30.760.10:FF:000007">
    <property type="entry name" value="Eukaryotic translation initiation factor 4E family member 3"/>
    <property type="match status" value="1"/>
</dbReference>
<keyword evidence="8" id="KW-1185">Reference proteome</keyword>
<evidence type="ECO:0000256" key="6">
    <source>
        <dbReference type="RuleBase" id="RU004374"/>
    </source>
</evidence>
<evidence type="ECO:0000256" key="4">
    <source>
        <dbReference type="ARBA" id="ARBA00022884"/>
    </source>
</evidence>
<evidence type="ECO:0000256" key="2">
    <source>
        <dbReference type="ARBA" id="ARBA00022540"/>
    </source>
</evidence>
<dbReference type="GO" id="GO:0003743">
    <property type="term" value="F:translation initiation factor activity"/>
    <property type="evidence" value="ECO:0007669"/>
    <property type="project" value="UniProtKB-KW"/>
</dbReference>
<dbReference type="GO" id="GO:0016281">
    <property type="term" value="C:eukaryotic translation initiation factor 4F complex"/>
    <property type="evidence" value="ECO:0007669"/>
    <property type="project" value="TreeGrafter"/>
</dbReference>
<dbReference type="SUPFAM" id="SSF55418">
    <property type="entry name" value="eIF4e-like"/>
    <property type="match status" value="1"/>
</dbReference>
<keyword evidence="4 6" id="KW-0694">RNA-binding</keyword>
<dbReference type="PANTHER" id="PTHR11960:SF66">
    <property type="entry name" value="EUKARYOTIC TRANSLATION INITIATION FACTOR 4E TYPE 3"/>
    <property type="match status" value="1"/>
</dbReference>
<dbReference type="GO" id="GO:0006417">
    <property type="term" value="P:regulation of translation"/>
    <property type="evidence" value="ECO:0007669"/>
    <property type="project" value="UniProtKB-KW"/>
</dbReference>
<evidence type="ECO:0000256" key="3">
    <source>
        <dbReference type="ARBA" id="ARBA00022845"/>
    </source>
</evidence>